<dbReference type="InterPro" id="IPR016162">
    <property type="entry name" value="Ald_DH_N"/>
</dbReference>
<evidence type="ECO:0000256" key="3">
    <source>
        <dbReference type="ARBA" id="ARBA00023027"/>
    </source>
</evidence>
<proteinExistence type="inferred from homology"/>
<dbReference type="GO" id="GO:0005737">
    <property type="term" value="C:cytoplasm"/>
    <property type="evidence" value="ECO:0007669"/>
    <property type="project" value="TreeGrafter"/>
</dbReference>
<feature type="active site" evidence="5">
    <location>
        <position position="263"/>
    </location>
</feature>
<comment type="caution">
    <text evidence="9">The sequence shown here is derived from an EMBL/GenBank/DDBJ whole genome shotgun (WGS) entry which is preliminary data.</text>
</comment>
<dbReference type="GO" id="GO:0004029">
    <property type="term" value="F:aldehyde dehydrogenase (NAD+) activity"/>
    <property type="evidence" value="ECO:0007669"/>
    <property type="project" value="TreeGrafter"/>
</dbReference>
<evidence type="ECO:0000313" key="9">
    <source>
        <dbReference type="EMBL" id="MUK47031.1"/>
    </source>
</evidence>
<evidence type="ECO:0000256" key="5">
    <source>
        <dbReference type="PIRSR" id="PIRSR036492-1"/>
    </source>
</evidence>
<dbReference type="Gene3D" id="3.40.309.10">
    <property type="entry name" value="Aldehyde Dehydrogenase, Chain A, domain 2"/>
    <property type="match status" value="1"/>
</dbReference>
<dbReference type="Proteomes" id="UP000435323">
    <property type="component" value="Unassembled WGS sequence"/>
</dbReference>
<evidence type="ECO:0000259" key="8">
    <source>
        <dbReference type="Pfam" id="PF00171"/>
    </source>
</evidence>
<dbReference type="InterPro" id="IPR012394">
    <property type="entry name" value="Aldehyde_DH_NAD(P)"/>
</dbReference>
<dbReference type="AlphaFoldDB" id="A0A6N3Z4I7"/>
<keyword evidence="2 4" id="KW-0560">Oxidoreductase</keyword>
<dbReference type="PROSITE" id="PS00687">
    <property type="entry name" value="ALDEHYDE_DEHYDR_GLU"/>
    <property type="match status" value="1"/>
</dbReference>
<evidence type="ECO:0000256" key="1">
    <source>
        <dbReference type="ARBA" id="ARBA00009986"/>
    </source>
</evidence>
<protein>
    <recommendedName>
        <fullName evidence="4">Aldehyde dehydrogenase</fullName>
    </recommendedName>
</protein>
<dbReference type="GO" id="GO:0006081">
    <property type="term" value="P:aldehyde metabolic process"/>
    <property type="evidence" value="ECO:0007669"/>
    <property type="project" value="InterPro"/>
</dbReference>
<comment type="similarity">
    <text evidence="1 4 7">Belongs to the aldehyde dehydrogenase family.</text>
</comment>
<evidence type="ECO:0000256" key="7">
    <source>
        <dbReference type="RuleBase" id="RU003345"/>
    </source>
</evidence>
<evidence type="ECO:0000256" key="2">
    <source>
        <dbReference type="ARBA" id="ARBA00023002"/>
    </source>
</evidence>
<evidence type="ECO:0000256" key="4">
    <source>
        <dbReference type="PIRNR" id="PIRNR036492"/>
    </source>
</evidence>
<dbReference type="FunFam" id="3.40.309.10:FF:000003">
    <property type="entry name" value="Aldehyde dehydrogenase"/>
    <property type="match status" value="1"/>
</dbReference>
<gene>
    <name evidence="9" type="ORF">GNP77_16880</name>
</gene>
<dbReference type="SUPFAM" id="SSF53720">
    <property type="entry name" value="ALDH-like"/>
    <property type="match status" value="1"/>
</dbReference>
<keyword evidence="3" id="KW-0520">NAD</keyword>
<accession>A0A6N3Z4I7</accession>
<sequence length="482" mass="53646">MYTGCYNENHFVEWNNNMSSVANLLDQFEQLKHAYQASPNSSKDERLLLLGQLKQALLSEKENITSALEKDYGYRSHFDSTICDLMPSIQHINYTTKRLSKWLKPQKRSAGLLLSPSRLQVVYQPLGVIGVIVPWNFPIYLSIAPIVTAIAAGNRVMVKLSEYTPETNQVLRRVFSDLSEHVCIIEGAADVAAEFSQLPFNHLLFTGSTQVGKLVASAAAKNLTPITLELGGKSPVIIADDADLTSSVDAIMLGKSMNAGQICVAPDYVFIPKNKVEKFISLYVRRFSQAFPEKKGKREYSHIINQAQYERLESYLTDAKEKGATFTAIECDVQSEGGSFLPHLLTDVNDDMLVMQEEIFGPILPIIGYETIEEAFDYIKQRPRPLALYVMSSDKLLIKQIIENTHSGGLAINDTMMHVAADDAPFGGIGDSGMGSYHGIEGFITFSHAKTVLSTPTWLPRARLLLKHKKSMLKVLGLKFMK</sequence>
<dbReference type="InterPro" id="IPR029510">
    <property type="entry name" value="Ald_DH_CS_GLU"/>
</dbReference>
<dbReference type="PANTHER" id="PTHR43570">
    <property type="entry name" value="ALDEHYDE DEHYDROGENASE"/>
    <property type="match status" value="1"/>
</dbReference>
<dbReference type="InterPro" id="IPR016163">
    <property type="entry name" value="Ald_DH_C"/>
</dbReference>
<organism evidence="9 10">
    <name type="scientific">Aliivibrio fischeri</name>
    <name type="common">Vibrio fischeri</name>
    <dbReference type="NCBI Taxonomy" id="668"/>
    <lineage>
        <taxon>Bacteria</taxon>
        <taxon>Pseudomonadati</taxon>
        <taxon>Pseudomonadota</taxon>
        <taxon>Gammaproteobacteria</taxon>
        <taxon>Vibrionales</taxon>
        <taxon>Vibrionaceae</taxon>
        <taxon>Aliivibrio</taxon>
    </lineage>
</organism>
<name>A0A6N3Z4I7_ALIFS</name>
<feature type="active site" evidence="5 6">
    <location>
        <position position="229"/>
    </location>
</feature>
<feature type="domain" description="Aldehyde dehydrogenase" evidence="8">
    <location>
        <begin position="32"/>
        <end position="452"/>
    </location>
</feature>
<dbReference type="Gene3D" id="3.40.605.10">
    <property type="entry name" value="Aldehyde Dehydrogenase, Chain A, domain 1"/>
    <property type="match status" value="1"/>
</dbReference>
<dbReference type="PIRSF" id="PIRSF036492">
    <property type="entry name" value="ALDH"/>
    <property type="match status" value="1"/>
</dbReference>
<evidence type="ECO:0000313" key="10">
    <source>
        <dbReference type="Proteomes" id="UP000435323"/>
    </source>
</evidence>
<dbReference type="InterPro" id="IPR016161">
    <property type="entry name" value="Ald_DH/histidinol_DH"/>
</dbReference>
<dbReference type="EMBL" id="WOBO01000020">
    <property type="protein sequence ID" value="MUK47031.1"/>
    <property type="molecule type" value="Genomic_DNA"/>
</dbReference>
<dbReference type="InterPro" id="IPR015590">
    <property type="entry name" value="Aldehyde_DH_dom"/>
</dbReference>
<reference evidence="9 10" key="1">
    <citation type="submission" date="2019-11" db="EMBL/GenBank/DDBJ databases">
        <title>Using colonization assays and comparative genomics to discover symbiosis behaviors and factors in Vibrio fischeri.</title>
        <authorList>
            <person name="Bongrand C."/>
            <person name="Moriano-Gutierrez S."/>
            <person name="Arevalo P."/>
            <person name="Mcfall-Ngai M."/>
            <person name="Visick K."/>
            <person name="Polz M.F."/>
            <person name="Ruby E.G."/>
        </authorList>
    </citation>
    <scope>NUCLEOTIDE SEQUENCE [LARGE SCALE GENOMIC DNA]</scope>
    <source>
        <strain evidence="10">emors.3.2</strain>
    </source>
</reference>
<dbReference type="PANTHER" id="PTHR43570:SF20">
    <property type="entry name" value="ALDEHYDE DEHYDROGENASE ALDX-RELATED"/>
    <property type="match status" value="1"/>
</dbReference>
<evidence type="ECO:0000256" key="6">
    <source>
        <dbReference type="PROSITE-ProRule" id="PRU10007"/>
    </source>
</evidence>
<dbReference type="CDD" id="cd07133">
    <property type="entry name" value="ALDH_CALDH_CalB"/>
    <property type="match status" value="1"/>
</dbReference>
<dbReference type="Pfam" id="PF00171">
    <property type="entry name" value="Aldedh"/>
    <property type="match status" value="1"/>
</dbReference>